<dbReference type="Proteomes" id="UP000652761">
    <property type="component" value="Unassembled WGS sequence"/>
</dbReference>
<feature type="region of interest" description="Disordered" evidence="1">
    <location>
        <begin position="77"/>
        <end position="131"/>
    </location>
</feature>
<sequence length="209" mass="23630">MYRIDGRNENYDNASEVLIGAKNVIKHILHNEYRAIIAFKQMHNYRLQFYHFGTNTAQRAAQILSPGELDDVSLLPEFETPPTPKRQKKVMGARVRSKQQGISIADLETIEEDNDDETPEPSDNLDTTKGREATWHILNTRMHRATPEAEHMHNPRSHIRIHMTHESYGSYQGADPTPIGSVETGLRSADPIDLGPADPGPIPEFLNLD</sequence>
<protein>
    <submittedName>
        <fullName evidence="2">Uncharacterized protein</fullName>
    </submittedName>
</protein>
<dbReference type="AlphaFoldDB" id="A0A843VHF6"/>
<reference evidence="2" key="1">
    <citation type="submission" date="2017-07" db="EMBL/GenBank/DDBJ databases">
        <title>Taro Niue Genome Assembly and Annotation.</title>
        <authorList>
            <person name="Atibalentja N."/>
            <person name="Keating K."/>
            <person name="Fields C.J."/>
        </authorList>
    </citation>
    <scope>NUCLEOTIDE SEQUENCE</scope>
    <source>
        <strain evidence="2">Niue_2</strain>
        <tissue evidence="2">Leaf</tissue>
    </source>
</reference>
<organism evidence="2 3">
    <name type="scientific">Colocasia esculenta</name>
    <name type="common">Wild taro</name>
    <name type="synonym">Arum esculentum</name>
    <dbReference type="NCBI Taxonomy" id="4460"/>
    <lineage>
        <taxon>Eukaryota</taxon>
        <taxon>Viridiplantae</taxon>
        <taxon>Streptophyta</taxon>
        <taxon>Embryophyta</taxon>
        <taxon>Tracheophyta</taxon>
        <taxon>Spermatophyta</taxon>
        <taxon>Magnoliopsida</taxon>
        <taxon>Liliopsida</taxon>
        <taxon>Araceae</taxon>
        <taxon>Aroideae</taxon>
        <taxon>Colocasieae</taxon>
        <taxon>Colocasia</taxon>
    </lineage>
</organism>
<gene>
    <name evidence="2" type="ORF">Taro_025738</name>
</gene>
<accession>A0A843VHF6</accession>
<evidence type="ECO:0000313" key="3">
    <source>
        <dbReference type="Proteomes" id="UP000652761"/>
    </source>
</evidence>
<feature type="compositionally biased region" description="Basic residues" evidence="1">
    <location>
        <begin position="85"/>
        <end position="97"/>
    </location>
</feature>
<dbReference type="EMBL" id="NMUH01001516">
    <property type="protein sequence ID" value="MQL93100.1"/>
    <property type="molecule type" value="Genomic_DNA"/>
</dbReference>
<comment type="caution">
    <text evidence="2">The sequence shown here is derived from an EMBL/GenBank/DDBJ whole genome shotgun (WGS) entry which is preliminary data.</text>
</comment>
<keyword evidence="3" id="KW-1185">Reference proteome</keyword>
<feature type="region of interest" description="Disordered" evidence="1">
    <location>
        <begin position="168"/>
        <end position="209"/>
    </location>
</feature>
<feature type="compositionally biased region" description="Acidic residues" evidence="1">
    <location>
        <begin position="108"/>
        <end position="120"/>
    </location>
</feature>
<name>A0A843VHF6_COLES</name>
<evidence type="ECO:0000256" key="1">
    <source>
        <dbReference type="SAM" id="MobiDB-lite"/>
    </source>
</evidence>
<proteinExistence type="predicted"/>
<evidence type="ECO:0000313" key="2">
    <source>
        <dbReference type="EMBL" id="MQL93100.1"/>
    </source>
</evidence>